<gene>
    <name evidence="2" type="ORF">QAB24_011775</name>
</gene>
<sequence>MNWPVQIIPPADKAPGIKWSNWFFSFIGILLTLVVSWVGAKIASPTEENALLKLLTLLFFLVPLAFSLIISFRAYYHGLCLSAFEAREREAALVREHWSEWANQKFYVSAYKLFLPSVISQTDIAMSNSVEIYNNQQLKLRGHNDELYTEEQLIYELLASVRVRLLRLKESCIFDIVFTYDSSYITFSTFKECWAAIGFDGSCLGNYYYWNKILEQEFDTLSNVSSNRVLIIISANIESFEKYPPNSTEFASILLVTHQEQPPEKDNGGVALRAMACNKNLTKQEVIHMMTYQPDVLKTTKVLFSNMNIQDVSEVSEILRLSSLSMNVEWEHDIKHLNLILGNLCETHFWLVFALALFISEKNNESVLMVASVGDEYVFNVIKPFDNSKEH</sequence>
<feature type="transmembrane region" description="Helical" evidence="1">
    <location>
        <begin position="22"/>
        <end position="40"/>
    </location>
</feature>
<organism evidence="2 3">
    <name type="scientific">Klebsiella michiganensis</name>
    <dbReference type="NCBI Taxonomy" id="1134687"/>
    <lineage>
        <taxon>Bacteria</taxon>
        <taxon>Pseudomonadati</taxon>
        <taxon>Pseudomonadota</taxon>
        <taxon>Gammaproteobacteria</taxon>
        <taxon>Enterobacterales</taxon>
        <taxon>Enterobacteriaceae</taxon>
        <taxon>Klebsiella/Raoultella group</taxon>
        <taxon>Klebsiella</taxon>
    </lineage>
</organism>
<protein>
    <recommendedName>
        <fullName evidence="4">Type VI secretion protein</fullName>
    </recommendedName>
</protein>
<proteinExistence type="predicted"/>
<name>A0AB35WB97_9ENTR</name>
<feature type="transmembrane region" description="Helical" evidence="1">
    <location>
        <begin position="52"/>
        <end position="76"/>
    </location>
</feature>
<dbReference type="RefSeq" id="WP_064375803.1">
    <property type="nucleotide sequence ID" value="NZ_CABGLD010000012.1"/>
</dbReference>
<evidence type="ECO:0000256" key="1">
    <source>
        <dbReference type="SAM" id="Phobius"/>
    </source>
</evidence>
<accession>A0AB35WB97</accession>
<keyword evidence="1" id="KW-0472">Membrane</keyword>
<dbReference type="AlphaFoldDB" id="A0AB35WB97"/>
<keyword evidence="1" id="KW-1133">Transmembrane helix</keyword>
<reference evidence="2" key="1">
    <citation type="journal article" date="2023" name="Nat. Commun.">
        <title>Genomic dissection of endemic carbapenem resistance reveals metallo-beta-lactamase dissemination through clonal, plasmid and integron transfer.</title>
        <authorList>
            <person name="Macesic N."/>
            <person name="Hawkey J."/>
            <person name="Vezina B."/>
            <person name="Wisniewski J.A."/>
            <person name="Cottingham H."/>
            <person name="Blakeway L.V."/>
            <person name="Harshegyi T."/>
            <person name="Pragastis K."/>
            <person name="Badoordeen G.Z."/>
            <person name="Dennison A."/>
            <person name="Spelman D.W."/>
            <person name="Jenney A.W.J."/>
            <person name="Peleg A.Y."/>
        </authorList>
    </citation>
    <scope>NUCLEOTIDE SEQUENCE</scope>
    <source>
        <strain evidence="2">CPO078</strain>
    </source>
</reference>
<dbReference type="EMBL" id="JARTTH020000001">
    <property type="protein sequence ID" value="MEC6051174.1"/>
    <property type="molecule type" value="Genomic_DNA"/>
</dbReference>
<comment type="caution">
    <text evidence="2">The sequence shown here is derived from an EMBL/GenBank/DDBJ whole genome shotgun (WGS) entry which is preliminary data.</text>
</comment>
<dbReference type="Proteomes" id="UP001175817">
    <property type="component" value="Unassembled WGS sequence"/>
</dbReference>
<evidence type="ECO:0008006" key="4">
    <source>
        <dbReference type="Google" id="ProtNLM"/>
    </source>
</evidence>
<keyword evidence="1" id="KW-0812">Transmembrane</keyword>
<evidence type="ECO:0000313" key="2">
    <source>
        <dbReference type="EMBL" id="MEC6051174.1"/>
    </source>
</evidence>
<evidence type="ECO:0000313" key="3">
    <source>
        <dbReference type="Proteomes" id="UP001175817"/>
    </source>
</evidence>
<reference evidence="2" key="2">
    <citation type="submission" date="2024-01" db="EMBL/GenBank/DDBJ databases">
        <authorList>
            <person name="Macesic N."/>
        </authorList>
    </citation>
    <scope>NUCLEOTIDE SEQUENCE</scope>
    <source>
        <strain evidence="2">CPO078</strain>
    </source>
</reference>